<gene>
    <name evidence="2" type="ORF">F9L07_22680</name>
</gene>
<accession>A0A7J5DT39</accession>
<proteinExistence type="predicted"/>
<dbReference type="Proteomes" id="UP000449906">
    <property type="component" value="Unassembled WGS sequence"/>
</dbReference>
<sequence>MTRGGARNRSGPGKDPNSLRSAAAGVVLTALPSEGYDGEVPDFPLMAFTVYRWEYEDKRRFQVTDTEATEAFRDRELELWEQAWTYPQACAWISEPWRWNTIAMWVRTQVKCESSEATAADKGSIHRFADQIGMTPAGLKENGWAIARNEVGEKAAEKQNEAAQAPQSSARDRMTVVNGGGEG</sequence>
<dbReference type="AlphaFoldDB" id="A0A7J5DT39"/>
<comment type="caution">
    <text evidence="2">The sequence shown here is derived from an EMBL/GenBank/DDBJ whole genome shotgun (WGS) entry which is preliminary data.</text>
</comment>
<evidence type="ECO:0008006" key="4">
    <source>
        <dbReference type="Google" id="ProtNLM"/>
    </source>
</evidence>
<reference evidence="2 3" key="1">
    <citation type="submission" date="2019-09" db="EMBL/GenBank/DDBJ databases">
        <title>Pimelobacter sp. isolated from Paulinella.</title>
        <authorList>
            <person name="Jeong S.E."/>
        </authorList>
    </citation>
    <scope>NUCLEOTIDE SEQUENCE [LARGE SCALE GENOMIC DNA]</scope>
    <source>
        <strain evidence="2 3">Pch-N</strain>
    </source>
</reference>
<dbReference type="RefSeq" id="WP_151582004.1">
    <property type="nucleotide sequence ID" value="NZ_WBVM01000003.1"/>
</dbReference>
<evidence type="ECO:0000256" key="1">
    <source>
        <dbReference type="SAM" id="MobiDB-lite"/>
    </source>
</evidence>
<evidence type="ECO:0000313" key="3">
    <source>
        <dbReference type="Proteomes" id="UP000449906"/>
    </source>
</evidence>
<dbReference type="EMBL" id="WBVM01000003">
    <property type="protein sequence ID" value="KAB2808324.1"/>
    <property type="molecule type" value="Genomic_DNA"/>
</dbReference>
<feature type="region of interest" description="Disordered" evidence="1">
    <location>
        <begin position="1"/>
        <end position="20"/>
    </location>
</feature>
<evidence type="ECO:0000313" key="2">
    <source>
        <dbReference type="EMBL" id="KAB2808324.1"/>
    </source>
</evidence>
<feature type="region of interest" description="Disordered" evidence="1">
    <location>
        <begin position="155"/>
        <end position="183"/>
    </location>
</feature>
<protein>
    <recommendedName>
        <fullName evidence="4">Terminase small subunit</fullName>
    </recommendedName>
</protein>
<organism evidence="2 3">
    <name type="scientific">Nocardioides simplex</name>
    <name type="common">Arthrobacter simplex</name>
    <dbReference type="NCBI Taxonomy" id="2045"/>
    <lineage>
        <taxon>Bacteria</taxon>
        <taxon>Bacillati</taxon>
        <taxon>Actinomycetota</taxon>
        <taxon>Actinomycetes</taxon>
        <taxon>Propionibacteriales</taxon>
        <taxon>Nocardioidaceae</taxon>
        <taxon>Pimelobacter</taxon>
    </lineage>
</organism>
<name>A0A7J5DT39_NOCSI</name>